<evidence type="ECO:0000256" key="1">
    <source>
        <dbReference type="ARBA" id="ARBA00000085"/>
    </source>
</evidence>
<evidence type="ECO:0000256" key="12">
    <source>
        <dbReference type="SAM" id="MobiDB-lite"/>
    </source>
</evidence>
<dbReference type="InterPro" id="IPR003661">
    <property type="entry name" value="HisK_dim/P_dom"/>
</dbReference>
<dbReference type="PROSITE" id="PS50885">
    <property type="entry name" value="HAMP"/>
    <property type="match status" value="1"/>
</dbReference>
<feature type="domain" description="Histidine kinase" evidence="14">
    <location>
        <begin position="283"/>
        <end position="500"/>
    </location>
</feature>
<dbReference type="FunFam" id="1.10.287.130:FF:000001">
    <property type="entry name" value="Two-component sensor histidine kinase"/>
    <property type="match status" value="1"/>
</dbReference>
<feature type="transmembrane region" description="Helical" evidence="13">
    <location>
        <begin position="20"/>
        <end position="42"/>
    </location>
</feature>
<feature type="region of interest" description="Disordered" evidence="12">
    <location>
        <begin position="516"/>
        <end position="555"/>
    </location>
</feature>
<accession>A0A426D586</accession>
<evidence type="ECO:0000313" key="16">
    <source>
        <dbReference type="EMBL" id="RRK09751.1"/>
    </source>
</evidence>
<evidence type="ECO:0000259" key="14">
    <source>
        <dbReference type="PROSITE" id="PS50109"/>
    </source>
</evidence>
<keyword evidence="10" id="KW-0902">Two-component regulatory system</keyword>
<dbReference type="AlphaFoldDB" id="A0A426D586"/>
<dbReference type="SUPFAM" id="SSF158472">
    <property type="entry name" value="HAMP domain-like"/>
    <property type="match status" value="1"/>
</dbReference>
<reference evidence="16 17" key="1">
    <citation type="submission" date="2018-08" db="EMBL/GenBank/DDBJ databases">
        <title>Genome Lactobacillus garii FI11369.</title>
        <authorList>
            <person name="Diaz M."/>
            <person name="Narbad A."/>
        </authorList>
    </citation>
    <scope>NUCLEOTIDE SEQUENCE [LARGE SCALE GENOMIC DNA]</scope>
    <source>
        <strain evidence="16 17">FI11369</strain>
    </source>
</reference>
<evidence type="ECO:0000256" key="8">
    <source>
        <dbReference type="ARBA" id="ARBA00022777"/>
    </source>
</evidence>
<dbReference type="OrthoDB" id="9786919at2"/>
<keyword evidence="11 13" id="KW-0472">Membrane</keyword>
<dbReference type="Gene3D" id="1.10.287.130">
    <property type="match status" value="1"/>
</dbReference>
<keyword evidence="7 13" id="KW-0812">Transmembrane</keyword>
<evidence type="ECO:0000256" key="9">
    <source>
        <dbReference type="ARBA" id="ARBA00022989"/>
    </source>
</evidence>
<dbReference type="GO" id="GO:0000155">
    <property type="term" value="F:phosphorelay sensor kinase activity"/>
    <property type="evidence" value="ECO:0007669"/>
    <property type="project" value="InterPro"/>
</dbReference>
<dbReference type="Proteomes" id="UP000283633">
    <property type="component" value="Unassembled WGS sequence"/>
</dbReference>
<dbReference type="CDD" id="cd00082">
    <property type="entry name" value="HisKA"/>
    <property type="match status" value="1"/>
</dbReference>
<sequence length="555" mass="62972">MTNHAEAEMPQQRQRWSLKWKWALGTAIGTALLFICFSILVYKSFTNLLLRQEQRDVASAITTVQQSLRTESKGLTIKSVAAKLQPEASVEPADSMTERKHGALQSKIFSDSELTALSRTNLAVTVYDPHGTTLYISRKDAHEFQKSTKREVDLTGRGHDAELVGRSPIYAAATHKLIGYAQITDSLTDYHNTTYNLIWIFVVMTMIAIFGATLLGYCLAAFLLRPMRKIRQTINAVNADPQTDSRVPDLKRNDELSDLAVLFNDMLDQMQRYITQQQQFVEDVSHELRTPVAIIQGHMELLNRWGKDDPQVLSESLAASLSETKRMQSLVQEMLDLSRAEQLEINFSHETTDVQKLVTQAFNDFKMIHPDFRFTFDDDVKKPVYAQIYRNHLEQILIILLDNAVKYSTKRKEIHLSLSTDIRYVEVAVQDFGEGISKDNLDRVFNRFYRVDKARSRDKGGNGLGLSIAQRLVEGYHGKISVESVVGQGSIFRFHLPILRDPELLAAAESETDKVEKIAKSELPAGIKPATYDQDEQPLDDHEHDDDAPNAKQHH</sequence>
<dbReference type="InterPro" id="IPR041610">
    <property type="entry name" value="ArlS_N"/>
</dbReference>
<dbReference type="InterPro" id="IPR003660">
    <property type="entry name" value="HAMP_dom"/>
</dbReference>
<dbReference type="PANTHER" id="PTHR45528">
    <property type="entry name" value="SENSOR HISTIDINE KINASE CPXA"/>
    <property type="match status" value="1"/>
</dbReference>
<dbReference type="SUPFAM" id="SSF47384">
    <property type="entry name" value="Homodimeric domain of signal transducing histidine kinase"/>
    <property type="match status" value="1"/>
</dbReference>
<evidence type="ECO:0000259" key="15">
    <source>
        <dbReference type="PROSITE" id="PS50885"/>
    </source>
</evidence>
<dbReference type="SMART" id="SM00387">
    <property type="entry name" value="HATPase_c"/>
    <property type="match status" value="1"/>
</dbReference>
<dbReference type="InterPro" id="IPR036890">
    <property type="entry name" value="HATPase_C_sf"/>
</dbReference>
<dbReference type="SUPFAM" id="SSF55874">
    <property type="entry name" value="ATPase domain of HSP90 chaperone/DNA topoisomerase II/histidine kinase"/>
    <property type="match status" value="1"/>
</dbReference>
<evidence type="ECO:0000256" key="4">
    <source>
        <dbReference type="ARBA" id="ARBA00015735"/>
    </source>
</evidence>
<dbReference type="InterPro" id="IPR003594">
    <property type="entry name" value="HATPase_dom"/>
</dbReference>
<comment type="subcellular location">
    <subcellularLocation>
        <location evidence="2">Membrane</location>
        <topology evidence="2">Multi-pass membrane protein</topology>
    </subcellularLocation>
</comment>
<evidence type="ECO:0000256" key="7">
    <source>
        <dbReference type="ARBA" id="ARBA00022692"/>
    </source>
</evidence>
<dbReference type="PROSITE" id="PS50109">
    <property type="entry name" value="HIS_KIN"/>
    <property type="match status" value="1"/>
</dbReference>
<evidence type="ECO:0000256" key="2">
    <source>
        <dbReference type="ARBA" id="ARBA00004141"/>
    </source>
</evidence>
<dbReference type="PANTHER" id="PTHR45528:SF12">
    <property type="entry name" value="SENSOR HISTIDINE KINASE ARSS"/>
    <property type="match status" value="1"/>
</dbReference>
<keyword evidence="9 13" id="KW-1133">Transmembrane helix</keyword>
<dbReference type="Pfam" id="PF00512">
    <property type="entry name" value="HisKA"/>
    <property type="match status" value="1"/>
</dbReference>
<keyword evidence="6" id="KW-0808">Transferase</keyword>
<dbReference type="Pfam" id="PF00672">
    <property type="entry name" value="HAMP"/>
    <property type="match status" value="1"/>
</dbReference>
<dbReference type="Pfam" id="PF02518">
    <property type="entry name" value="HATPase_c"/>
    <property type="match status" value="1"/>
</dbReference>
<dbReference type="FunFam" id="3.30.565.10:FF:000006">
    <property type="entry name" value="Sensor histidine kinase WalK"/>
    <property type="match status" value="1"/>
</dbReference>
<dbReference type="InterPro" id="IPR004358">
    <property type="entry name" value="Sig_transdc_His_kin-like_C"/>
</dbReference>
<comment type="caution">
    <text evidence="16">The sequence shown here is derived from an EMBL/GenBank/DDBJ whole genome shotgun (WGS) entry which is preliminary data.</text>
</comment>
<keyword evidence="8 16" id="KW-0418">Kinase</keyword>
<dbReference type="CDD" id="cd06225">
    <property type="entry name" value="HAMP"/>
    <property type="match status" value="1"/>
</dbReference>
<dbReference type="RefSeq" id="WP_125072996.1">
    <property type="nucleotide sequence ID" value="NZ_QWZQ01000041.1"/>
</dbReference>
<gene>
    <name evidence="16" type="ORF">D1831_11130</name>
</gene>
<keyword evidence="5" id="KW-0597">Phosphoprotein</keyword>
<evidence type="ECO:0000256" key="13">
    <source>
        <dbReference type="SAM" id="Phobius"/>
    </source>
</evidence>
<dbReference type="EMBL" id="QWZQ01000041">
    <property type="protein sequence ID" value="RRK09751.1"/>
    <property type="molecule type" value="Genomic_DNA"/>
</dbReference>
<name>A0A426D586_9LACO</name>
<dbReference type="GO" id="GO:0016020">
    <property type="term" value="C:membrane"/>
    <property type="evidence" value="ECO:0007669"/>
    <property type="project" value="UniProtKB-SubCell"/>
</dbReference>
<dbReference type="SMART" id="SM00388">
    <property type="entry name" value="HisKA"/>
    <property type="match status" value="1"/>
</dbReference>
<comment type="catalytic activity">
    <reaction evidence="1">
        <text>ATP + protein L-histidine = ADP + protein N-phospho-L-histidine.</text>
        <dbReference type="EC" id="2.7.13.3"/>
    </reaction>
</comment>
<organism evidence="16 17">
    <name type="scientific">Lactiplantibacillus garii</name>
    <dbReference type="NCBI Taxonomy" id="2306423"/>
    <lineage>
        <taxon>Bacteria</taxon>
        <taxon>Bacillati</taxon>
        <taxon>Bacillota</taxon>
        <taxon>Bacilli</taxon>
        <taxon>Lactobacillales</taxon>
        <taxon>Lactobacillaceae</taxon>
        <taxon>Lactiplantibacillus</taxon>
    </lineage>
</organism>
<evidence type="ECO:0000256" key="10">
    <source>
        <dbReference type="ARBA" id="ARBA00023012"/>
    </source>
</evidence>
<evidence type="ECO:0000256" key="5">
    <source>
        <dbReference type="ARBA" id="ARBA00022553"/>
    </source>
</evidence>
<feature type="compositionally biased region" description="Basic and acidic residues" evidence="12">
    <location>
        <begin position="539"/>
        <end position="549"/>
    </location>
</feature>
<dbReference type="Gene3D" id="6.10.340.10">
    <property type="match status" value="1"/>
</dbReference>
<proteinExistence type="predicted"/>
<protein>
    <recommendedName>
        <fullName evidence="4">Signal transduction histidine-protein kinase ArlS</fullName>
        <ecNumber evidence="3">2.7.13.3</ecNumber>
    </recommendedName>
</protein>
<dbReference type="PRINTS" id="PR00344">
    <property type="entry name" value="BCTRLSENSOR"/>
</dbReference>
<dbReference type="Pfam" id="PF18719">
    <property type="entry name" value="ArlS_N"/>
    <property type="match status" value="1"/>
</dbReference>
<keyword evidence="17" id="KW-1185">Reference proteome</keyword>
<dbReference type="Gene3D" id="3.30.565.10">
    <property type="entry name" value="Histidine kinase-like ATPase, C-terminal domain"/>
    <property type="match status" value="1"/>
</dbReference>
<dbReference type="InterPro" id="IPR005467">
    <property type="entry name" value="His_kinase_dom"/>
</dbReference>
<feature type="domain" description="HAMP" evidence="15">
    <location>
        <begin position="221"/>
        <end position="275"/>
    </location>
</feature>
<evidence type="ECO:0000256" key="11">
    <source>
        <dbReference type="ARBA" id="ARBA00023136"/>
    </source>
</evidence>
<evidence type="ECO:0000313" key="17">
    <source>
        <dbReference type="Proteomes" id="UP000283633"/>
    </source>
</evidence>
<evidence type="ECO:0000256" key="3">
    <source>
        <dbReference type="ARBA" id="ARBA00012438"/>
    </source>
</evidence>
<dbReference type="InterPro" id="IPR050398">
    <property type="entry name" value="HssS/ArlS-like"/>
</dbReference>
<feature type="transmembrane region" description="Helical" evidence="13">
    <location>
        <begin position="197"/>
        <end position="224"/>
    </location>
</feature>
<evidence type="ECO:0000256" key="6">
    <source>
        <dbReference type="ARBA" id="ARBA00022679"/>
    </source>
</evidence>
<dbReference type="EC" id="2.7.13.3" evidence="3"/>
<dbReference type="SMART" id="SM00304">
    <property type="entry name" value="HAMP"/>
    <property type="match status" value="1"/>
</dbReference>
<dbReference type="InterPro" id="IPR036097">
    <property type="entry name" value="HisK_dim/P_sf"/>
</dbReference>